<dbReference type="InterPro" id="IPR036318">
    <property type="entry name" value="FAD-bd_PCMH-like_sf"/>
</dbReference>
<dbReference type="InterPro" id="IPR006094">
    <property type="entry name" value="Oxid_FAD_bind_N"/>
</dbReference>
<evidence type="ECO:0000259" key="8">
    <source>
        <dbReference type="PROSITE" id="PS51387"/>
    </source>
</evidence>
<sequence>MNNLDNRHPSKKRTHCMNELQEHHITFFKKLVGSDRFSTGSSHRELHVRDISAHHGSLPAGVIFPTTTEEVSRILAFCYDNDIPVTPWGAGTSTEGNPVPVCGGLVVDLTMMNRIIAIRPQDLQADVEPGVLRKELNRQAGQFGLFFPPDPGADATIGGMIANNASGVQTVKYGATKDNVLRLVVVLPNGEVIHTGCKAPKSSSGYDLTRLFIGSEGTLGIVTEITVKLSGIPAIRMAATIPFPDLASASQAVAVLIGSGLGPAALELLPPELIALMNREKGLGLEEVPTLFCEFHGSSDPVIEETATLARELCEECGAVGFRHASDEAGRTALWRARHEAWETIHRAHPGLETLIVDAAVPISAYPDMVVFAQHAVDQAGVIGYVFGHAGDGNLHVVLVGDIRDGAAWGRLETVNHSIVEEAIRKGGTCTGEHGVGIGKRKFMPLEHGGSYEWMRRIKTLFDPKGLMNPGKIF</sequence>
<evidence type="ECO:0000256" key="2">
    <source>
        <dbReference type="ARBA" id="ARBA00008000"/>
    </source>
</evidence>
<evidence type="ECO:0000256" key="3">
    <source>
        <dbReference type="ARBA" id="ARBA00022630"/>
    </source>
</evidence>
<dbReference type="InterPro" id="IPR004113">
    <property type="entry name" value="FAD-bd_oxidored_4_C"/>
</dbReference>
<dbReference type="PANTHER" id="PTHR11748:SF111">
    <property type="entry name" value="D-LACTATE DEHYDROGENASE, MITOCHONDRIAL-RELATED"/>
    <property type="match status" value="1"/>
</dbReference>
<keyword evidence="3" id="KW-0285">Flavoprotein</keyword>
<dbReference type="GO" id="GO:0071949">
    <property type="term" value="F:FAD binding"/>
    <property type="evidence" value="ECO:0007669"/>
    <property type="project" value="InterPro"/>
</dbReference>
<comment type="similarity">
    <text evidence="2">Belongs to the FAD-binding oxidoreductase/transferase type 4 family.</text>
</comment>
<protein>
    <recommendedName>
        <fullName evidence="7">D-lactate dehydrogenase (cytochrome)</fullName>
        <ecNumber evidence="7">1.1.2.4</ecNumber>
    </recommendedName>
</protein>
<dbReference type="SUPFAM" id="SSF55103">
    <property type="entry name" value="FAD-linked oxidases, C-terminal domain"/>
    <property type="match status" value="1"/>
</dbReference>
<comment type="caution">
    <text evidence="9">The sequence shown here is derived from an EMBL/GenBank/DDBJ whole genome shotgun (WGS) entry which is preliminary data.</text>
</comment>
<gene>
    <name evidence="9" type="ORF">ENS29_03085</name>
</gene>
<dbReference type="Gene3D" id="3.30.70.2740">
    <property type="match status" value="1"/>
</dbReference>
<dbReference type="InterPro" id="IPR016171">
    <property type="entry name" value="Vanillyl_alc_oxidase_C-sub2"/>
</dbReference>
<name>A0A7C4MLN5_9BACT</name>
<dbReference type="FunFam" id="3.30.70.2740:FF:000001">
    <property type="entry name" value="D-lactate dehydrogenase mitochondrial"/>
    <property type="match status" value="1"/>
</dbReference>
<evidence type="ECO:0000256" key="6">
    <source>
        <dbReference type="ARBA" id="ARBA00023002"/>
    </source>
</evidence>
<evidence type="ECO:0000256" key="5">
    <source>
        <dbReference type="ARBA" id="ARBA00022946"/>
    </source>
</evidence>
<dbReference type="Pfam" id="PF01565">
    <property type="entry name" value="FAD_binding_4"/>
    <property type="match status" value="1"/>
</dbReference>
<evidence type="ECO:0000256" key="1">
    <source>
        <dbReference type="ARBA" id="ARBA00001974"/>
    </source>
</evidence>
<dbReference type="Pfam" id="PF02913">
    <property type="entry name" value="FAD-oxidase_C"/>
    <property type="match status" value="1"/>
</dbReference>
<reference evidence="9" key="1">
    <citation type="journal article" date="2020" name="mSystems">
        <title>Genome- and Community-Level Interaction Insights into Carbon Utilization and Element Cycling Functions of Hydrothermarchaeota in Hydrothermal Sediment.</title>
        <authorList>
            <person name="Zhou Z."/>
            <person name="Liu Y."/>
            <person name="Xu W."/>
            <person name="Pan J."/>
            <person name="Luo Z.H."/>
            <person name="Li M."/>
        </authorList>
    </citation>
    <scope>NUCLEOTIDE SEQUENCE [LARGE SCALE GENOMIC DNA]</scope>
    <source>
        <strain evidence="9">SpSt-477</strain>
    </source>
</reference>
<organism evidence="9">
    <name type="scientific">Desulfatirhabdium butyrativorans</name>
    <dbReference type="NCBI Taxonomy" id="340467"/>
    <lineage>
        <taxon>Bacteria</taxon>
        <taxon>Pseudomonadati</taxon>
        <taxon>Thermodesulfobacteriota</taxon>
        <taxon>Desulfobacteria</taxon>
        <taxon>Desulfobacterales</taxon>
        <taxon>Desulfatirhabdiaceae</taxon>
        <taxon>Desulfatirhabdium</taxon>
    </lineage>
</organism>
<dbReference type="InterPro" id="IPR016166">
    <property type="entry name" value="FAD-bd_PCMH"/>
</dbReference>
<dbReference type="PROSITE" id="PS51387">
    <property type="entry name" value="FAD_PCMH"/>
    <property type="match status" value="1"/>
</dbReference>
<evidence type="ECO:0000256" key="7">
    <source>
        <dbReference type="ARBA" id="ARBA00038897"/>
    </source>
</evidence>
<evidence type="ECO:0000256" key="4">
    <source>
        <dbReference type="ARBA" id="ARBA00022827"/>
    </source>
</evidence>
<dbReference type="SUPFAM" id="SSF56176">
    <property type="entry name" value="FAD-binding/transporter-associated domain-like"/>
    <property type="match status" value="1"/>
</dbReference>
<dbReference type="Gene3D" id="1.10.45.10">
    <property type="entry name" value="Vanillyl-alcohol Oxidase, Chain A, domain 4"/>
    <property type="match status" value="1"/>
</dbReference>
<dbReference type="Gene3D" id="3.30.465.10">
    <property type="match status" value="1"/>
</dbReference>
<dbReference type="EMBL" id="DSUH01000067">
    <property type="protein sequence ID" value="HGU31823.1"/>
    <property type="molecule type" value="Genomic_DNA"/>
</dbReference>
<comment type="cofactor">
    <cofactor evidence="1">
        <name>FAD</name>
        <dbReference type="ChEBI" id="CHEBI:57692"/>
    </cofactor>
</comment>
<dbReference type="GO" id="GO:0008720">
    <property type="term" value="F:D-lactate dehydrogenase (NAD+) activity"/>
    <property type="evidence" value="ECO:0007669"/>
    <property type="project" value="TreeGrafter"/>
</dbReference>
<dbReference type="InterPro" id="IPR016169">
    <property type="entry name" value="FAD-bd_PCMH_sub2"/>
</dbReference>
<dbReference type="InterPro" id="IPR016164">
    <property type="entry name" value="FAD-linked_Oxase-like_C"/>
</dbReference>
<dbReference type="GO" id="GO:0004458">
    <property type="term" value="F:D-lactate dehydrogenase (cytochrome) activity"/>
    <property type="evidence" value="ECO:0007669"/>
    <property type="project" value="UniProtKB-EC"/>
</dbReference>
<proteinExistence type="inferred from homology"/>
<keyword evidence="5" id="KW-0809">Transit peptide</keyword>
<feature type="domain" description="FAD-binding PCMH-type" evidence="8">
    <location>
        <begin position="55"/>
        <end position="232"/>
    </location>
</feature>
<accession>A0A7C4MLN5</accession>
<dbReference type="FunFam" id="1.10.45.10:FF:000001">
    <property type="entry name" value="D-lactate dehydrogenase mitochondrial"/>
    <property type="match status" value="1"/>
</dbReference>
<dbReference type="PANTHER" id="PTHR11748">
    <property type="entry name" value="D-LACTATE DEHYDROGENASE"/>
    <property type="match status" value="1"/>
</dbReference>
<dbReference type="FunFam" id="3.30.465.10:FF:000016">
    <property type="entry name" value="probable D-lactate dehydrogenase, mitochondrial"/>
    <property type="match status" value="1"/>
</dbReference>
<dbReference type="GO" id="GO:1903457">
    <property type="term" value="P:lactate catabolic process"/>
    <property type="evidence" value="ECO:0007669"/>
    <property type="project" value="TreeGrafter"/>
</dbReference>
<evidence type="ECO:0000313" key="9">
    <source>
        <dbReference type="EMBL" id="HGU31823.1"/>
    </source>
</evidence>
<dbReference type="AlphaFoldDB" id="A0A7C4MLN5"/>
<dbReference type="EC" id="1.1.2.4" evidence="7"/>
<keyword evidence="6" id="KW-0560">Oxidoreductase</keyword>
<keyword evidence="4" id="KW-0274">FAD</keyword>